<keyword evidence="3 6" id="KW-0032">Aminotransferase</keyword>
<dbReference type="GO" id="GO:0008483">
    <property type="term" value="F:transaminase activity"/>
    <property type="evidence" value="ECO:0007669"/>
    <property type="project" value="UniProtKB-KW"/>
</dbReference>
<dbReference type="InterPro" id="IPR015421">
    <property type="entry name" value="PyrdxlP-dep_Trfase_major"/>
</dbReference>
<comment type="cofactor">
    <cofactor evidence="1 6">
        <name>pyridoxal 5'-phosphate</name>
        <dbReference type="ChEBI" id="CHEBI:597326"/>
    </cofactor>
</comment>
<dbReference type="InterPro" id="IPR004839">
    <property type="entry name" value="Aminotransferase_I/II_large"/>
</dbReference>
<evidence type="ECO:0000259" key="7">
    <source>
        <dbReference type="Pfam" id="PF00155"/>
    </source>
</evidence>
<dbReference type="AlphaFoldDB" id="A0A7C5EMQ1"/>
<dbReference type="CDD" id="cd00609">
    <property type="entry name" value="AAT_like"/>
    <property type="match status" value="1"/>
</dbReference>
<dbReference type="InterPro" id="IPR050596">
    <property type="entry name" value="AspAT/PAT-like"/>
</dbReference>
<dbReference type="PROSITE" id="PS00105">
    <property type="entry name" value="AA_TRANSFER_CLASS_1"/>
    <property type="match status" value="1"/>
</dbReference>
<dbReference type="EC" id="2.6.1.-" evidence="6"/>
<dbReference type="InterPro" id="IPR004838">
    <property type="entry name" value="NHTrfase_class1_PyrdxlP-BS"/>
</dbReference>
<proteinExistence type="inferred from homology"/>
<evidence type="ECO:0000256" key="3">
    <source>
        <dbReference type="ARBA" id="ARBA00022576"/>
    </source>
</evidence>
<dbReference type="Pfam" id="PF00155">
    <property type="entry name" value="Aminotran_1_2"/>
    <property type="match status" value="1"/>
</dbReference>
<evidence type="ECO:0000256" key="6">
    <source>
        <dbReference type="RuleBase" id="RU000481"/>
    </source>
</evidence>
<gene>
    <name evidence="8" type="ORF">ENW48_06635</name>
</gene>
<evidence type="ECO:0000256" key="5">
    <source>
        <dbReference type="ARBA" id="ARBA00022898"/>
    </source>
</evidence>
<organism evidence="8">
    <name type="scientific">Desulfobacca acetoxidans</name>
    <dbReference type="NCBI Taxonomy" id="60893"/>
    <lineage>
        <taxon>Bacteria</taxon>
        <taxon>Pseudomonadati</taxon>
        <taxon>Thermodesulfobacteriota</taxon>
        <taxon>Desulfobaccia</taxon>
        <taxon>Desulfobaccales</taxon>
        <taxon>Desulfobaccaceae</taxon>
        <taxon>Desulfobacca</taxon>
    </lineage>
</organism>
<dbReference type="EMBL" id="DTKJ01000044">
    <property type="protein sequence ID" value="HGZ11879.1"/>
    <property type="molecule type" value="Genomic_DNA"/>
</dbReference>
<dbReference type="SUPFAM" id="SSF53383">
    <property type="entry name" value="PLP-dependent transferases"/>
    <property type="match status" value="1"/>
</dbReference>
<evidence type="ECO:0000256" key="4">
    <source>
        <dbReference type="ARBA" id="ARBA00022679"/>
    </source>
</evidence>
<accession>A0A7C5EMQ1</accession>
<keyword evidence="4 6" id="KW-0808">Transferase</keyword>
<comment type="similarity">
    <text evidence="2 6">Belongs to the class-I pyridoxal-phosphate-dependent aminotransferase family.</text>
</comment>
<dbReference type="GO" id="GO:0030170">
    <property type="term" value="F:pyridoxal phosphate binding"/>
    <property type="evidence" value="ECO:0007669"/>
    <property type="project" value="InterPro"/>
</dbReference>
<keyword evidence="5" id="KW-0663">Pyridoxal phosphate</keyword>
<name>A0A7C5EMQ1_9BACT</name>
<dbReference type="InterPro" id="IPR015424">
    <property type="entry name" value="PyrdxlP-dep_Trfase"/>
</dbReference>
<protein>
    <recommendedName>
        <fullName evidence="6">Aminotransferase</fullName>
        <ecNumber evidence="6">2.6.1.-</ecNumber>
    </recommendedName>
</protein>
<feature type="domain" description="Aminotransferase class I/classII large" evidence="7">
    <location>
        <begin position="36"/>
        <end position="378"/>
    </location>
</feature>
<dbReference type="PANTHER" id="PTHR46383:SF2">
    <property type="entry name" value="AMINOTRANSFERASE"/>
    <property type="match status" value="1"/>
</dbReference>
<comment type="caution">
    <text evidence="8">The sequence shown here is derived from an EMBL/GenBank/DDBJ whole genome shotgun (WGS) entry which is preliminary data.</text>
</comment>
<reference evidence="8" key="1">
    <citation type="journal article" date="2020" name="mSystems">
        <title>Genome- and Community-Level Interaction Insights into Carbon Utilization and Element Cycling Functions of Hydrothermarchaeota in Hydrothermal Sediment.</title>
        <authorList>
            <person name="Zhou Z."/>
            <person name="Liu Y."/>
            <person name="Xu W."/>
            <person name="Pan J."/>
            <person name="Luo Z.H."/>
            <person name="Li M."/>
        </authorList>
    </citation>
    <scope>NUCLEOTIDE SEQUENCE [LARGE SCALE GENOMIC DNA]</scope>
    <source>
        <strain evidence="8">SpSt-853</strain>
    </source>
</reference>
<evidence type="ECO:0000256" key="2">
    <source>
        <dbReference type="ARBA" id="ARBA00007441"/>
    </source>
</evidence>
<dbReference type="Gene3D" id="3.40.640.10">
    <property type="entry name" value="Type I PLP-dependent aspartate aminotransferase-like (Major domain)"/>
    <property type="match status" value="1"/>
</dbReference>
<dbReference type="PANTHER" id="PTHR46383">
    <property type="entry name" value="ASPARTATE AMINOTRANSFERASE"/>
    <property type="match status" value="1"/>
</dbReference>
<sequence>MVHKATPVSRRAREITPFLVMDILERAQELERQGEHIIHLEIGEPDFPTPEVVKEAAYRAMAAGETQYTHSQGLIELREALCQHYLEKYGVNLTPEQFIVTSGTSPAMVLIFAALLDPGDEMVLSDPHYACYPNFVRLVDAVPRYVRVFEEDGFQLRPEEIRKNLTPRTKAIMINSPANPTGTLLSPHRLAEIADLGPYIVSDEIYHGLVYEGKEHSILEFTDRAFVINGFSKLYAMTGWRLGYLISPLEFVRPIQKLMQNFFISANPFVQRAGIAALTQAGPEAARMRATYDERRRFLLEGLRRLGFHIPVPPTGAFYVFVNARHLSEDSHALALDILERAKVGVTPGIDFGLGGEGFLRFSYANSLTNLAEALKRLEGYLAQQNLAPETQPVP</sequence>
<evidence type="ECO:0000313" key="8">
    <source>
        <dbReference type="EMBL" id="HGZ11879.1"/>
    </source>
</evidence>
<evidence type="ECO:0000256" key="1">
    <source>
        <dbReference type="ARBA" id="ARBA00001933"/>
    </source>
</evidence>
<dbReference type="GO" id="GO:0006520">
    <property type="term" value="P:amino acid metabolic process"/>
    <property type="evidence" value="ECO:0007669"/>
    <property type="project" value="InterPro"/>
</dbReference>